<dbReference type="Gene3D" id="1.10.260.40">
    <property type="entry name" value="lambda repressor-like DNA-binding domains"/>
    <property type="match status" value="1"/>
</dbReference>
<dbReference type="PROSITE" id="PS00356">
    <property type="entry name" value="HTH_LACI_1"/>
    <property type="match status" value="1"/>
</dbReference>
<sequence>MSLVPITPMSSGARCRTETTMAGIKDVARMAGVSTATASRALSGSGPVADSTRVKVLAAAESLGYVAHASAASLASGRTRSIGLVVPTVDRWFFSAALEGAAQELMAHGLDLTLYDAGLSAERRSTIFTDLLRRGRLDGLVTISFKLSPFELAGMERMGRPVVALGGRVESRAQLPEWFTALQVDHFRAATLATEHLTALGHRDVAYLGRVPEDVEFQVSTERTRGFLQAMAAVGVQVPDEWMVEADFTTGGAFHTVRELLSRPGPRPTAILCISDEMAIGAYTAALSLGLSVPGDVSVMGIDGHPDGARLGISTVDQSPREQGRRAVRLIVEARKGNPAPRQILQHLAVRPRASTAAPPGVPRTDVPSSGRISAAG</sequence>
<dbReference type="GO" id="GO:0003700">
    <property type="term" value="F:DNA-binding transcription factor activity"/>
    <property type="evidence" value="ECO:0007669"/>
    <property type="project" value="TreeGrafter"/>
</dbReference>
<feature type="compositionally biased region" description="Polar residues" evidence="4">
    <location>
        <begin position="367"/>
        <end position="377"/>
    </location>
</feature>
<dbReference type="CDD" id="cd01392">
    <property type="entry name" value="HTH_LacI"/>
    <property type="match status" value="1"/>
</dbReference>
<dbReference type="SMART" id="SM00354">
    <property type="entry name" value="HTH_LACI"/>
    <property type="match status" value="1"/>
</dbReference>
<dbReference type="EMBL" id="FUKP01000063">
    <property type="protein sequence ID" value="SJN33204.1"/>
    <property type="molecule type" value="Genomic_DNA"/>
</dbReference>
<evidence type="ECO:0000256" key="3">
    <source>
        <dbReference type="ARBA" id="ARBA00023163"/>
    </source>
</evidence>
<protein>
    <submittedName>
        <fullName evidence="6">Transcriptional regulator AglR, LacI family</fullName>
    </submittedName>
</protein>
<dbReference type="Gene3D" id="3.40.50.2300">
    <property type="match status" value="2"/>
</dbReference>
<dbReference type="AlphaFoldDB" id="A0A1R4JMP5"/>
<dbReference type="InterPro" id="IPR046335">
    <property type="entry name" value="LacI/GalR-like_sensor"/>
</dbReference>
<dbReference type="InterPro" id="IPR028082">
    <property type="entry name" value="Peripla_BP_I"/>
</dbReference>
<keyword evidence="3" id="KW-0804">Transcription</keyword>
<evidence type="ECO:0000256" key="4">
    <source>
        <dbReference type="SAM" id="MobiDB-lite"/>
    </source>
</evidence>
<feature type="region of interest" description="Disordered" evidence="4">
    <location>
        <begin position="351"/>
        <end position="377"/>
    </location>
</feature>
<keyword evidence="1" id="KW-0805">Transcription regulation</keyword>
<evidence type="ECO:0000259" key="5">
    <source>
        <dbReference type="PROSITE" id="PS50932"/>
    </source>
</evidence>
<dbReference type="InterPro" id="IPR010982">
    <property type="entry name" value="Lambda_DNA-bd_dom_sf"/>
</dbReference>
<evidence type="ECO:0000256" key="2">
    <source>
        <dbReference type="ARBA" id="ARBA00023125"/>
    </source>
</evidence>
<dbReference type="GO" id="GO:0000976">
    <property type="term" value="F:transcription cis-regulatory region binding"/>
    <property type="evidence" value="ECO:0007669"/>
    <property type="project" value="TreeGrafter"/>
</dbReference>
<proteinExistence type="predicted"/>
<dbReference type="PROSITE" id="PS50932">
    <property type="entry name" value="HTH_LACI_2"/>
    <property type="match status" value="1"/>
</dbReference>
<feature type="domain" description="HTH lacI-type" evidence="5">
    <location>
        <begin position="22"/>
        <end position="76"/>
    </location>
</feature>
<evidence type="ECO:0000256" key="1">
    <source>
        <dbReference type="ARBA" id="ARBA00023015"/>
    </source>
</evidence>
<reference evidence="6 7" key="1">
    <citation type="submission" date="2017-02" db="EMBL/GenBank/DDBJ databases">
        <authorList>
            <person name="Peterson S.W."/>
        </authorList>
    </citation>
    <scope>NUCLEOTIDE SEQUENCE [LARGE SCALE GENOMIC DNA]</scope>
    <source>
        <strain evidence="6 7">2B3F</strain>
    </source>
</reference>
<keyword evidence="2" id="KW-0238">DNA-binding</keyword>
<dbReference type="Pfam" id="PF00356">
    <property type="entry name" value="LacI"/>
    <property type="match status" value="1"/>
</dbReference>
<dbReference type="SUPFAM" id="SSF47413">
    <property type="entry name" value="lambda repressor-like DNA-binding domains"/>
    <property type="match status" value="1"/>
</dbReference>
<dbReference type="CDD" id="cd06267">
    <property type="entry name" value="PBP1_LacI_sugar_binding-like"/>
    <property type="match status" value="1"/>
</dbReference>
<gene>
    <name evidence="6" type="ORF">FM125_09475</name>
</gene>
<dbReference type="SUPFAM" id="SSF53822">
    <property type="entry name" value="Periplasmic binding protein-like I"/>
    <property type="match status" value="1"/>
</dbReference>
<dbReference type="Pfam" id="PF13377">
    <property type="entry name" value="Peripla_BP_3"/>
    <property type="match status" value="1"/>
</dbReference>
<dbReference type="Proteomes" id="UP000196230">
    <property type="component" value="Unassembled WGS sequence"/>
</dbReference>
<evidence type="ECO:0000313" key="6">
    <source>
        <dbReference type="EMBL" id="SJN33204.1"/>
    </source>
</evidence>
<dbReference type="InterPro" id="IPR000843">
    <property type="entry name" value="HTH_LacI"/>
</dbReference>
<dbReference type="PANTHER" id="PTHR30146">
    <property type="entry name" value="LACI-RELATED TRANSCRIPTIONAL REPRESSOR"/>
    <property type="match status" value="1"/>
</dbReference>
<organism evidence="6 7">
    <name type="scientific">Micrococcus lylae</name>
    <dbReference type="NCBI Taxonomy" id="1273"/>
    <lineage>
        <taxon>Bacteria</taxon>
        <taxon>Bacillati</taxon>
        <taxon>Actinomycetota</taxon>
        <taxon>Actinomycetes</taxon>
        <taxon>Micrococcales</taxon>
        <taxon>Micrococcaceae</taxon>
        <taxon>Micrococcus</taxon>
    </lineage>
</organism>
<evidence type="ECO:0000313" key="7">
    <source>
        <dbReference type="Proteomes" id="UP000196230"/>
    </source>
</evidence>
<accession>A0A1R4JMP5</accession>
<dbReference type="PANTHER" id="PTHR30146:SF109">
    <property type="entry name" value="HTH-TYPE TRANSCRIPTIONAL REGULATOR GALS"/>
    <property type="match status" value="1"/>
</dbReference>
<name>A0A1R4JMP5_9MICC</name>